<name>A0AAP4D5D5_9PROT</name>
<keyword evidence="1 4" id="KW-0489">Methyltransferase</keyword>
<dbReference type="InterPro" id="IPR008715">
    <property type="entry name" value="SAM-MeTfrase_NodS-like"/>
</dbReference>
<dbReference type="InterPro" id="IPR029063">
    <property type="entry name" value="SAM-dependent_MTases_sf"/>
</dbReference>
<organism evidence="4 5">
    <name type="scientific">Marinimicrococcus flavescens</name>
    <dbReference type="NCBI Taxonomy" id="3031815"/>
    <lineage>
        <taxon>Bacteria</taxon>
        <taxon>Pseudomonadati</taxon>
        <taxon>Pseudomonadota</taxon>
        <taxon>Alphaproteobacteria</taxon>
        <taxon>Geminicoccales</taxon>
        <taxon>Geminicoccaceae</taxon>
        <taxon>Marinimicrococcus</taxon>
    </lineage>
</organism>
<evidence type="ECO:0000313" key="4">
    <source>
        <dbReference type="EMBL" id="MDF1586853.1"/>
    </source>
</evidence>
<dbReference type="Gene3D" id="3.40.50.150">
    <property type="entry name" value="Vaccinia Virus protein VP39"/>
    <property type="match status" value="1"/>
</dbReference>
<dbReference type="EMBL" id="JARGEQ010000096">
    <property type="protein sequence ID" value="MDF1586853.1"/>
    <property type="molecule type" value="Genomic_DNA"/>
</dbReference>
<dbReference type="SUPFAM" id="SSF53335">
    <property type="entry name" value="S-adenosyl-L-methionine-dependent methyltransferases"/>
    <property type="match status" value="1"/>
</dbReference>
<evidence type="ECO:0000256" key="2">
    <source>
        <dbReference type="ARBA" id="ARBA00022679"/>
    </source>
</evidence>
<accession>A0AAP4D5D5</accession>
<evidence type="ECO:0000256" key="3">
    <source>
        <dbReference type="ARBA" id="ARBA00022691"/>
    </source>
</evidence>
<dbReference type="PANTHER" id="PTHR43464:SF19">
    <property type="entry name" value="UBIQUINONE BIOSYNTHESIS O-METHYLTRANSFERASE, MITOCHONDRIAL"/>
    <property type="match status" value="1"/>
</dbReference>
<dbReference type="AlphaFoldDB" id="A0AAP4D5D5"/>
<sequence length="198" mass="21813">MPPSYFEQLYAGDPDPWGFATSAYERHKYGTTLEALPRERYRRALEVGCSIGVLTAQLAPRCAELVALDVAEQALEQARRRCATLPQVEFRRASFPGEAPAGRFDLILLSEVVYYLDRADIARAGRWIENGLAPGGDLLLVHWTGPTDYPLSGDTASELVLEAVAGFTRPVLGRRHDRYRLDLVRRPPPAGPGAGLPP</sequence>
<evidence type="ECO:0000256" key="1">
    <source>
        <dbReference type="ARBA" id="ARBA00022603"/>
    </source>
</evidence>
<dbReference type="GO" id="GO:0008757">
    <property type="term" value="F:S-adenosylmethionine-dependent methyltransferase activity"/>
    <property type="evidence" value="ECO:0007669"/>
    <property type="project" value="InterPro"/>
</dbReference>
<proteinExistence type="predicted"/>
<dbReference type="Proteomes" id="UP001301140">
    <property type="component" value="Unassembled WGS sequence"/>
</dbReference>
<dbReference type="Pfam" id="PF05401">
    <property type="entry name" value="NodS"/>
    <property type="match status" value="1"/>
</dbReference>
<dbReference type="GO" id="GO:0009312">
    <property type="term" value="P:oligosaccharide biosynthetic process"/>
    <property type="evidence" value="ECO:0007669"/>
    <property type="project" value="InterPro"/>
</dbReference>
<dbReference type="GO" id="GO:0032259">
    <property type="term" value="P:methylation"/>
    <property type="evidence" value="ECO:0007669"/>
    <property type="project" value="UniProtKB-KW"/>
</dbReference>
<dbReference type="RefSeq" id="WP_327789327.1">
    <property type="nucleotide sequence ID" value="NZ_JARGEQ010000096.1"/>
</dbReference>
<gene>
    <name evidence="4" type="ORF">PZ740_10725</name>
</gene>
<comment type="caution">
    <text evidence="4">The sequence shown here is derived from an EMBL/GenBank/DDBJ whole genome shotgun (WGS) entry which is preliminary data.</text>
</comment>
<keyword evidence="3" id="KW-0949">S-adenosyl-L-methionine</keyword>
<dbReference type="PANTHER" id="PTHR43464">
    <property type="entry name" value="METHYLTRANSFERASE"/>
    <property type="match status" value="1"/>
</dbReference>
<evidence type="ECO:0000313" key="5">
    <source>
        <dbReference type="Proteomes" id="UP001301140"/>
    </source>
</evidence>
<reference evidence="4 5" key="1">
    <citation type="submission" date="2023-03" db="EMBL/GenBank/DDBJ databases">
        <title>YIM 152171 draft genome.</title>
        <authorList>
            <person name="Yang Z."/>
        </authorList>
    </citation>
    <scope>NUCLEOTIDE SEQUENCE [LARGE SCALE GENOMIC DNA]</scope>
    <source>
        <strain evidence="4 5">YIM 152171</strain>
    </source>
</reference>
<keyword evidence="2" id="KW-0808">Transferase</keyword>
<dbReference type="CDD" id="cd02440">
    <property type="entry name" value="AdoMet_MTases"/>
    <property type="match status" value="1"/>
</dbReference>
<keyword evidence="5" id="KW-1185">Reference proteome</keyword>
<protein>
    <submittedName>
        <fullName evidence="4">SAM-dependent methyltransferase</fullName>
    </submittedName>
</protein>